<evidence type="ECO:0000313" key="2">
    <source>
        <dbReference type="EMBL" id="GAC94907.1"/>
    </source>
</evidence>
<feature type="compositionally biased region" description="Basic and acidic residues" evidence="1">
    <location>
        <begin position="279"/>
        <end position="311"/>
    </location>
</feature>
<dbReference type="Proteomes" id="UP000014071">
    <property type="component" value="Unassembled WGS sequence"/>
</dbReference>
<feature type="region of interest" description="Disordered" evidence="1">
    <location>
        <begin position="128"/>
        <end position="341"/>
    </location>
</feature>
<evidence type="ECO:0000256" key="1">
    <source>
        <dbReference type="SAM" id="MobiDB-lite"/>
    </source>
</evidence>
<dbReference type="OrthoDB" id="2556492at2759"/>
<feature type="compositionally biased region" description="Low complexity" evidence="1">
    <location>
        <begin position="32"/>
        <end position="45"/>
    </location>
</feature>
<dbReference type="HOGENOM" id="CLU_809240_0_0_1"/>
<gene>
    <name evidence="2" type="ORF">PHSY_002480</name>
</gene>
<sequence>MRNRGKAEKEPKESIAARASKNKKNKKKNKDAAIPVAAASASPAPETKKEEEVKQPVVQDEPVAVQTASQKKKAKKQKQQQQTPSQAEAASNNDTYAEVAETTPAINNETIRAKADAAQAAFTASLGDMRDADVDPLPAGYSSVARIPAPQAEAPRPKLSKKDLDDGWSSVGGSSSSATAAKLNGNSTASKPSSNGVKTSIASTNPFAALPDDATTSSVRRIPAKPTNTLNNINGGGWTVASHTAKPRNGSTTTNGVSSTVAETKKQRSNANKAQAKKQAKDEADRLQAERLANHRREQANAAAKEREAAKRPTPRSVPGSSGKVPNAKASVDLNGRLVWD</sequence>
<reference evidence="3" key="1">
    <citation type="journal article" date="2013" name="Genome Announc.">
        <title>Draft genome sequence of the basidiomycetous yeast-like fungus Pseudozyma hubeiensis SY62, which produces an abundant amount of the biosurfactant mannosylerythritol lipids.</title>
        <authorList>
            <person name="Konishi M."/>
            <person name="Hatada Y."/>
            <person name="Horiuchi J."/>
        </authorList>
    </citation>
    <scope>NUCLEOTIDE SEQUENCE [LARGE SCALE GENOMIC DNA]</scope>
    <source>
        <strain evidence="3">SY62</strain>
    </source>
</reference>
<feature type="compositionally biased region" description="Polar residues" evidence="1">
    <location>
        <begin position="184"/>
        <end position="206"/>
    </location>
</feature>
<feature type="region of interest" description="Disordered" evidence="1">
    <location>
        <begin position="1"/>
        <end position="103"/>
    </location>
</feature>
<dbReference type="AlphaFoldDB" id="R9P1C8"/>
<feature type="compositionally biased region" description="Basic residues" evidence="1">
    <location>
        <begin position="20"/>
        <end position="29"/>
    </location>
</feature>
<organism evidence="2 3">
    <name type="scientific">Pseudozyma hubeiensis (strain SY62)</name>
    <name type="common">Yeast</name>
    <dbReference type="NCBI Taxonomy" id="1305764"/>
    <lineage>
        <taxon>Eukaryota</taxon>
        <taxon>Fungi</taxon>
        <taxon>Dikarya</taxon>
        <taxon>Basidiomycota</taxon>
        <taxon>Ustilaginomycotina</taxon>
        <taxon>Ustilaginomycetes</taxon>
        <taxon>Ustilaginales</taxon>
        <taxon>Ustilaginaceae</taxon>
        <taxon>Pseudozyma</taxon>
    </lineage>
</organism>
<feature type="compositionally biased region" description="Low complexity" evidence="1">
    <location>
        <begin position="249"/>
        <end position="261"/>
    </location>
</feature>
<name>R9P1C8_PSEHS</name>
<dbReference type="EMBL" id="DF238786">
    <property type="protein sequence ID" value="GAC94907.1"/>
    <property type="molecule type" value="Genomic_DNA"/>
</dbReference>
<dbReference type="GeneID" id="24107773"/>
<keyword evidence="3" id="KW-1185">Reference proteome</keyword>
<protein>
    <submittedName>
        <fullName evidence="2">Uncharacterized protein</fullName>
    </submittedName>
</protein>
<proteinExistence type="predicted"/>
<evidence type="ECO:0000313" key="3">
    <source>
        <dbReference type="Proteomes" id="UP000014071"/>
    </source>
</evidence>
<accession>R9P1C8</accession>
<feature type="compositionally biased region" description="Low complexity" evidence="1">
    <location>
        <begin position="79"/>
        <end position="90"/>
    </location>
</feature>
<dbReference type="RefSeq" id="XP_012188494.1">
    <property type="nucleotide sequence ID" value="XM_012333104.1"/>
</dbReference>
<dbReference type="eggNOG" id="ENOG502R37H">
    <property type="taxonomic scope" value="Eukaryota"/>
</dbReference>
<feature type="compositionally biased region" description="Basic and acidic residues" evidence="1">
    <location>
        <begin position="1"/>
        <end position="15"/>
    </location>
</feature>
<feature type="compositionally biased region" description="Low complexity" evidence="1">
    <location>
        <begin position="167"/>
        <end position="177"/>
    </location>
</feature>